<evidence type="ECO:0000256" key="1">
    <source>
        <dbReference type="SAM" id="MobiDB-lite"/>
    </source>
</evidence>
<keyword evidence="3" id="KW-1185">Reference proteome</keyword>
<dbReference type="AlphaFoldDB" id="A0A1U7J5C4"/>
<evidence type="ECO:0000313" key="2">
    <source>
        <dbReference type="EMBL" id="OKH47997.1"/>
    </source>
</evidence>
<comment type="caution">
    <text evidence="2">The sequence shown here is derived from an EMBL/GenBank/DDBJ whole genome shotgun (WGS) entry which is preliminary data.</text>
</comment>
<accession>A0A1U7J5C4</accession>
<dbReference type="Proteomes" id="UP000185557">
    <property type="component" value="Unassembled WGS sequence"/>
</dbReference>
<dbReference type="EMBL" id="MRCG01000007">
    <property type="protein sequence ID" value="OKH47997.1"/>
    <property type="molecule type" value="Genomic_DNA"/>
</dbReference>
<feature type="compositionally biased region" description="Basic and acidic residues" evidence="1">
    <location>
        <begin position="204"/>
        <end position="220"/>
    </location>
</feature>
<sequence length="324" mass="37283">MTKCPFHCGQQVFYHTNGNGDSVYFDNIGWPWEVHDCWAKYWKEEQTRRRLTQYLGNVLNQDLIQQEILVGVITGLSKRIGRKTLTEIEVAQFMKLSVKRFRTLYGHLYYLNKNKFVVLQGNVDSKNLEKSELQKLMLRRQVEWGTSSIPDLKFGQFGIYGASEEEIATCLGYSTSEFRARYGHIYAATSNGIRFKSKLDEIDKKRKIEKPRKKETDLSKPKNNGPSLLKDNSGFKQVSKPKCPHCEGALRYPRDLGIHIQRDHALSLSNSILHQAERSQGQGNILCSYCCKSGPAIEITQHLKVCKNFQNSRMRKSKPISRAI</sequence>
<name>A0A1U7J5C4_9CYAN</name>
<reference evidence="2 3" key="1">
    <citation type="submission" date="2016-11" db="EMBL/GenBank/DDBJ databases">
        <title>Draft Genome Sequences of Nine Cyanobacterial Strains from Diverse Habitats.</title>
        <authorList>
            <person name="Zhu T."/>
            <person name="Hou S."/>
            <person name="Lu X."/>
            <person name="Hess W.R."/>
        </authorList>
    </citation>
    <scope>NUCLEOTIDE SEQUENCE [LARGE SCALE GENOMIC DNA]</scope>
    <source>
        <strain evidence="2 3">NIES-30</strain>
    </source>
</reference>
<gene>
    <name evidence="2" type="ORF">NIES30_10840</name>
</gene>
<evidence type="ECO:0000313" key="3">
    <source>
        <dbReference type="Proteomes" id="UP000185557"/>
    </source>
</evidence>
<dbReference type="STRING" id="549789.NIES30_10840"/>
<organism evidence="2 3">
    <name type="scientific">Phormidium tenue NIES-30</name>
    <dbReference type="NCBI Taxonomy" id="549789"/>
    <lineage>
        <taxon>Bacteria</taxon>
        <taxon>Bacillati</taxon>
        <taxon>Cyanobacteriota</taxon>
        <taxon>Cyanophyceae</taxon>
        <taxon>Oscillatoriophycideae</taxon>
        <taxon>Oscillatoriales</taxon>
        <taxon>Oscillatoriaceae</taxon>
        <taxon>Phormidium</taxon>
    </lineage>
</organism>
<proteinExistence type="predicted"/>
<protein>
    <submittedName>
        <fullName evidence="2">Uncharacterized protein</fullName>
    </submittedName>
</protein>
<feature type="region of interest" description="Disordered" evidence="1">
    <location>
        <begin position="204"/>
        <end position="240"/>
    </location>
</feature>